<dbReference type="GO" id="GO:0006882">
    <property type="term" value="P:intracellular zinc ion homeostasis"/>
    <property type="evidence" value="ECO:0007669"/>
    <property type="project" value="TreeGrafter"/>
</dbReference>
<sequence length="394" mass="43308">MLIQSLAVDLDIGKNIDLDLDVFDLSVIENIQIKDGVTEIVIETKSVSFETWFLSILASILVGLSGLFPLLVIPMETGQALKHGEPAKRLRLMLSFAVGSLLGDVFLHLLPELWADIQKESMADHKRIGLWVIAGLLAFMIMEKLFGDETEFEQLQDTCDEIKSANFKVQSSTKTKHNKICNSTKNIKHNKIYSSSKNMKRAKGQLNKLPKYSSLSHSENNKLNPRDTKIGSVPVAEDMSSSNIKVSGYLNLMANVVDNFTHGLAVAASFCISTKVGFITTLAILLHEIPHEVGDFAILLRSGFNRWKAAKAQFLTASGSVVGAITALTSESSQVSGEKTAWILPFTSGGFMYIALVTVMPDLLQEKHGWESFKQVGCVCFGVMSIIFVTLAFD</sequence>
<feature type="transmembrane region" description="Helical" evidence="5">
    <location>
        <begin position="92"/>
        <end position="110"/>
    </location>
</feature>
<name>A0A9W3BB98_BIOGL</name>
<organism evidence="6 7">
    <name type="scientific">Biomphalaria glabrata</name>
    <name type="common">Bloodfluke planorb</name>
    <name type="synonym">Freshwater snail</name>
    <dbReference type="NCBI Taxonomy" id="6526"/>
    <lineage>
        <taxon>Eukaryota</taxon>
        <taxon>Metazoa</taxon>
        <taxon>Spiralia</taxon>
        <taxon>Lophotrochozoa</taxon>
        <taxon>Mollusca</taxon>
        <taxon>Gastropoda</taxon>
        <taxon>Heterobranchia</taxon>
        <taxon>Euthyneura</taxon>
        <taxon>Panpulmonata</taxon>
        <taxon>Hygrophila</taxon>
        <taxon>Lymnaeoidea</taxon>
        <taxon>Planorbidae</taxon>
        <taxon>Biomphalaria</taxon>
    </lineage>
</organism>
<protein>
    <submittedName>
        <fullName evidence="7">Zinc transporter ZIP13-like isoform X1</fullName>
    </submittedName>
</protein>
<dbReference type="InterPro" id="IPR003689">
    <property type="entry name" value="ZIP"/>
</dbReference>
<keyword evidence="3 5" id="KW-1133">Transmembrane helix</keyword>
<dbReference type="PANTHER" id="PTHR16950">
    <property type="entry name" value="ZINC TRANSPORTER SLC39A7 HISTIDINE-RICH MEMBRANE PROTEIN KE4"/>
    <property type="match status" value="1"/>
</dbReference>
<dbReference type="AlphaFoldDB" id="A0A9W3BB98"/>
<comment type="subcellular location">
    <subcellularLocation>
        <location evidence="1">Membrane</location>
        <topology evidence="1">Multi-pass membrane protein</topology>
    </subcellularLocation>
</comment>
<accession>A0A9W3BB98</accession>
<dbReference type="OMA" id="HEVPHHI"/>
<keyword evidence="6" id="KW-1185">Reference proteome</keyword>
<proteinExistence type="predicted"/>
<evidence type="ECO:0000256" key="3">
    <source>
        <dbReference type="ARBA" id="ARBA00022989"/>
    </source>
</evidence>
<evidence type="ECO:0000256" key="5">
    <source>
        <dbReference type="SAM" id="Phobius"/>
    </source>
</evidence>
<keyword evidence="2 5" id="KW-0812">Transmembrane</keyword>
<dbReference type="GO" id="GO:0005385">
    <property type="term" value="F:zinc ion transmembrane transporter activity"/>
    <property type="evidence" value="ECO:0007669"/>
    <property type="project" value="TreeGrafter"/>
</dbReference>
<feature type="transmembrane region" description="Helical" evidence="5">
    <location>
        <begin position="342"/>
        <end position="364"/>
    </location>
</feature>
<dbReference type="Proteomes" id="UP001165740">
    <property type="component" value="Chromosome 1"/>
</dbReference>
<dbReference type="GeneID" id="106075149"/>
<dbReference type="RefSeq" id="XP_055896849.1">
    <property type="nucleotide sequence ID" value="XM_056040874.1"/>
</dbReference>
<keyword evidence="4 5" id="KW-0472">Membrane</keyword>
<evidence type="ECO:0000313" key="6">
    <source>
        <dbReference type="Proteomes" id="UP001165740"/>
    </source>
</evidence>
<evidence type="ECO:0000256" key="2">
    <source>
        <dbReference type="ARBA" id="ARBA00022692"/>
    </source>
</evidence>
<feature type="transmembrane region" description="Helical" evidence="5">
    <location>
        <begin position="130"/>
        <end position="146"/>
    </location>
</feature>
<dbReference type="OrthoDB" id="200954at2759"/>
<dbReference type="Pfam" id="PF02535">
    <property type="entry name" value="Zip"/>
    <property type="match status" value="1"/>
</dbReference>
<feature type="transmembrane region" description="Helical" evidence="5">
    <location>
        <begin position="52"/>
        <end position="72"/>
    </location>
</feature>
<gene>
    <name evidence="7" type="primary">LOC106075149</name>
</gene>
<evidence type="ECO:0000313" key="7">
    <source>
        <dbReference type="RefSeq" id="XP_055896849.1"/>
    </source>
</evidence>
<evidence type="ECO:0000256" key="4">
    <source>
        <dbReference type="ARBA" id="ARBA00023136"/>
    </source>
</evidence>
<reference evidence="7" key="1">
    <citation type="submission" date="2025-08" db="UniProtKB">
        <authorList>
            <consortium name="RefSeq"/>
        </authorList>
    </citation>
    <scope>IDENTIFICATION</scope>
</reference>
<dbReference type="GO" id="GO:0016020">
    <property type="term" value="C:membrane"/>
    <property type="evidence" value="ECO:0007669"/>
    <property type="project" value="UniProtKB-SubCell"/>
</dbReference>
<feature type="transmembrane region" description="Helical" evidence="5">
    <location>
        <begin position="376"/>
        <end position="393"/>
    </location>
</feature>
<dbReference type="PANTHER" id="PTHR16950:SF16">
    <property type="entry name" value="ZINC TRANSPORTER ZIP13"/>
    <property type="match status" value="1"/>
</dbReference>
<evidence type="ECO:0000256" key="1">
    <source>
        <dbReference type="ARBA" id="ARBA00004141"/>
    </source>
</evidence>